<gene>
    <name evidence="1" type="ORF">NVIE_019880</name>
</gene>
<keyword evidence="2" id="KW-1185">Reference proteome</keyword>
<dbReference type="GeneID" id="74947229"/>
<reference evidence="1 2" key="1">
    <citation type="journal article" date="2014" name="Int. J. Syst. Evol. Microbiol.">
        <title>Nitrososphaera viennensis gen. nov., sp. nov., an aerobic and mesophilic, ammonia-oxidizing archaeon from soil and a member of the archaeal phylum Thaumarchaeota.</title>
        <authorList>
            <person name="Stieglmeier M."/>
            <person name="Klingl A."/>
            <person name="Alves R.J."/>
            <person name="Rittmann S.K."/>
            <person name="Melcher M."/>
            <person name="Leisch N."/>
            <person name="Schleper C."/>
        </authorList>
    </citation>
    <scope>NUCLEOTIDE SEQUENCE [LARGE SCALE GENOMIC DNA]</scope>
    <source>
        <strain evidence="1">EN76</strain>
    </source>
</reference>
<evidence type="ECO:0000313" key="2">
    <source>
        <dbReference type="Proteomes" id="UP000027093"/>
    </source>
</evidence>
<dbReference type="AlphaFoldDB" id="A0A060HI31"/>
<dbReference type="KEGG" id="nvn:NVIE_019880"/>
<evidence type="ECO:0000313" key="1">
    <source>
        <dbReference type="EMBL" id="AIC16249.1"/>
    </source>
</evidence>
<dbReference type="Proteomes" id="UP000027093">
    <property type="component" value="Chromosome"/>
</dbReference>
<organism evidence="1 2">
    <name type="scientific">Nitrososphaera viennensis EN76</name>
    <dbReference type="NCBI Taxonomy" id="926571"/>
    <lineage>
        <taxon>Archaea</taxon>
        <taxon>Nitrososphaerota</taxon>
        <taxon>Nitrososphaeria</taxon>
        <taxon>Nitrososphaerales</taxon>
        <taxon>Nitrososphaeraceae</taxon>
        <taxon>Nitrososphaera</taxon>
    </lineage>
</organism>
<proteinExistence type="predicted"/>
<dbReference type="RefSeq" id="WP_158435180.1">
    <property type="nucleotide sequence ID" value="NZ_CP007536.1"/>
</dbReference>
<dbReference type="EMBL" id="CP007536">
    <property type="protein sequence ID" value="AIC16249.1"/>
    <property type="molecule type" value="Genomic_DNA"/>
</dbReference>
<sequence>MGETELEIETVKVQAKLFADFREQLEDQAAKYHDQGKSKLEEILREVLHSG</sequence>
<accession>A0A060HI31</accession>
<protein>
    <submittedName>
        <fullName evidence="1">Uncharacterized protein</fullName>
    </submittedName>
</protein>
<dbReference type="HOGENOM" id="CLU_3094247_0_0_2"/>
<name>A0A060HI31_9ARCH</name>